<evidence type="ECO:0000256" key="1">
    <source>
        <dbReference type="ARBA" id="ARBA00004251"/>
    </source>
</evidence>
<feature type="region of interest" description="Disordered" evidence="11">
    <location>
        <begin position="56"/>
        <end position="112"/>
    </location>
</feature>
<keyword evidence="5 12" id="KW-0812">Transmembrane</keyword>
<dbReference type="Pfam" id="PF00100">
    <property type="entry name" value="Zona_pellucida"/>
    <property type="match status" value="1"/>
</dbReference>
<dbReference type="GO" id="GO:0007339">
    <property type="term" value="P:binding of sperm to zona pellucida"/>
    <property type="evidence" value="ECO:0007669"/>
    <property type="project" value="TreeGrafter"/>
</dbReference>
<reference evidence="14 15" key="1">
    <citation type="journal article" date="2020" name="Nature">
        <title>Six reference-quality genomes reveal evolution of bat adaptations.</title>
        <authorList>
            <person name="Jebb D."/>
            <person name="Huang Z."/>
            <person name="Pippel M."/>
            <person name="Hughes G.M."/>
            <person name="Lavrichenko K."/>
            <person name="Devanna P."/>
            <person name="Winkler S."/>
            <person name="Jermiin L.S."/>
            <person name="Skirmuntt E.C."/>
            <person name="Katzourakis A."/>
            <person name="Burkitt-Gray L."/>
            <person name="Ray D.A."/>
            <person name="Sullivan K.A.M."/>
            <person name="Roscito J.G."/>
            <person name="Kirilenko B.M."/>
            <person name="Davalos L.M."/>
            <person name="Corthals A.P."/>
            <person name="Power M.L."/>
            <person name="Jones G."/>
            <person name="Ransome R.D."/>
            <person name="Dechmann D.K.N."/>
            <person name="Locatelli A.G."/>
            <person name="Puechmaille S.J."/>
            <person name="Fedrigo O."/>
            <person name="Jarvis E.D."/>
            <person name="Hiller M."/>
            <person name="Vernes S.C."/>
            <person name="Myers E.W."/>
            <person name="Teeling E.C."/>
        </authorList>
    </citation>
    <scope>NUCLEOTIDE SEQUENCE [LARGE SCALE GENOMIC DNA]</scope>
    <source>
        <strain evidence="14">Bat1K_MPI-CBG_1</strain>
    </source>
</reference>
<evidence type="ECO:0000256" key="8">
    <source>
        <dbReference type="ARBA" id="ARBA00023157"/>
    </source>
</evidence>
<evidence type="ECO:0000256" key="7">
    <source>
        <dbReference type="ARBA" id="ARBA00023136"/>
    </source>
</evidence>
<dbReference type="InterPro" id="IPR055355">
    <property type="entry name" value="ZP-C"/>
</dbReference>
<feature type="domain" description="ZP" evidence="13">
    <location>
        <begin position="1"/>
        <end position="63"/>
    </location>
</feature>
<dbReference type="GO" id="GO:0032190">
    <property type="term" value="F:acrosin binding"/>
    <property type="evidence" value="ECO:0007669"/>
    <property type="project" value="TreeGrafter"/>
</dbReference>
<keyword evidence="2" id="KW-1003">Cell membrane</keyword>
<evidence type="ECO:0000256" key="11">
    <source>
        <dbReference type="SAM" id="MobiDB-lite"/>
    </source>
</evidence>
<keyword evidence="7 12" id="KW-0472">Membrane</keyword>
<dbReference type="InterPro" id="IPR051148">
    <property type="entry name" value="Zona_Pellucida_Domain_gp"/>
</dbReference>
<evidence type="ECO:0000256" key="3">
    <source>
        <dbReference type="ARBA" id="ARBA00022530"/>
    </source>
</evidence>
<dbReference type="GO" id="GO:0005886">
    <property type="term" value="C:plasma membrane"/>
    <property type="evidence" value="ECO:0007669"/>
    <property type="project" value="UniProtKB-SubCell"/>
</dbReference>
<dbReference type="AlphaFoldDB" id="A0A834E499"/>
<dbReference type="InterPro" id="IPR001507">
    <property type="entry name" value="ZP_dom"/>
</dbReference>
<keyword evidence="3" id="KW-0272">Extracellular matrix</keyword>
<name>A0A834E499_9CHIR</name>
<protein>
    <submittedName>
        <fullName evidence="14">Zona pellucida glycoprotein 1</fullName>
    </submittedName>
</protein>
<dbReference type="GO" id="GO:0035805">
    <property type="term" value="C:egg coat"/>
    <property type="evidence" value="ECO:0007669"/>
    <property type="project" value="UniProtKB-SubCell"/>
</dbReference>
<evidence type="ECO:0000256" key="9">
    <source>
        <dbReference type="ARBA" id="ARBA00023279"/>
    </source>
</evidence>
<proteinExistence type="predicted"/>
<keyword evidence="6 12" id="KW-1133">Transmembrane helix</keyword>
<comment type="caution">
    <text evidence="14">The sequence shown here is derived from an EMBL/GenBank/DDBJ whole genome shotgun (WGS) entry which is preliminary data.</text>
</comment>
<dbReference type="GO" id="GO:0060468">
    <property type="term" value="P:prevention of polyspermy"/>
    <property type="evidence" value="ECO:0007669"/>
    <property type="project" value="TreeGrafter"/>
</dbReference>
<dbReference type="Proteomes" id="UP000664940">
    <property type="component" value="Unassembled WGS sequence"/>
</dbReference>
<evidence type="ECO:0000256" key="2">
    <source>
        <dbReference type="ARBA" id="ARBA00022475"/>
    </source>
</evidence>
<keyword evidence="8" id="KW-1015">Disulfide bond</keyword>
<keyword evidence="3" id="KW-0964">Secreted</keyword>
<keyword evidence="9" id="KW-0278">Fertilization</keyword>
<evidence type="ECO:0000256" key="5">
    <source>
        <dbReference type="ARBA" id="ARBA00022692"/>
    </source>
</evidence>
<dbReference type="PANTHER" id="PTHR23343:SF41">
    <property type="entry name" value="ZONA PELLUCIDA SPERM-BINDING PROTEIN 1"/>
    <property type="match status" value="1"/>
</dbReference>
<keyword evidence="4" id="KW-0165">Cleavage on pair of basic residues</keyword>
<evidence type="ECO:0000313" key="15">
    <source>
        <dbReference type="Proteomes" id="UP000664940"/>
    </source>
</evidence>
<dbReference type="InterPro" id="IPR042235">
    <property type="entry name" value="ZP-C_dom"/>
</dbReference>
<organism evidence="14 15">
    <name type="scientific">Phyllostomus discolor</name>
    <name type="common">pale spear-nosed bat</name>
    <dbReference type="NCBI Taxonomy" id="89673"/>
    <lineage>
        <taxon>Eukaryota</taxon>
        <taxon>Metazoa</taxon>
        <taxon>Chordata</taxon>
        <taxon>Craniata</taxon>
        <taxon>Vertebrata</taxon>
        <taxon>Euteleostomi</taxon>
        <taxon>Mammalia</taxon>
        <taxon>Eutheria</taxon>
        <taxon>Laurasiatheria</taxon>
        <taxon>Chiroptera</taxon>
        <taxon>Yangochiroptera</taxon>
        <taxon>Phyllostomidae</taxon>
        <taxon>Phyllostominae</taxon>
        <taxon>Phyllostomus</taxon>
    </lineage>
</organism>
<dbReference type="GO" id="GO:0035804">
    <property type="term" value="F:structural constituent of egg coat"/>
    <property type="evidence" value="ECO:0007669"/>
    <property type="project" value="TreeGrafter"/>
</dbReference>
<evidence type="ECO:0000256" key="12">
    <source>
        <dbReference type="SAM" id="Phobius"/>
    </source>
</evidence>
<evidence type="ECO:0000259" key="13">
    <source>
        <dbReference type="PROSITE" id="PS51034"/>
    </source>
</evidence>
<feature type="transmembrane region" description="Helical" evidence="12">
    <location>
        <begin position="117"/>
        <end position="139"/>
    </location>
</feature>
<evidence type="ECO:0000313" key="14">
    <source>
        <dbReference type="EMBL" id="KAF6107230.1"/>
    </source>
</evidence>
<evidence type="ECO:0000256" key="6">
    <source>
        <dbReference type="ARBA" id="ARBA00022989"/>
    </source>
</evidence>
<dbReference type="PANTHER" id="PTHR23343">
    <property type="entry name" value="ZONA PELLUCIDA SPERM-BINDING PROTEIN"/>
    <property type="match status" value="1"/>
</dbReference>
<dbReference type="PROSITE" id="PS51034">
    <property type="entry name" value="ZP_2"/>
    <property type="match status" value="1"/>
</dbReference>
<accession>A0A834E499</accession>
<dbReference type="Gene3D" id="2.60.40.4100">
    <property type="entry name" value="Zona pellucida, ZP-C domain"/>
    <property type="match status" value="1"/>
</dbReference>
<comment type="subcellular location">
    <subcellularLocation>
        <location evidence="1">Cell membrane</location>
        <topology evidence="1">Single-pass type I membrane protein</topology>
    </subcellularLocation>
    <subcellularLocation>
        <location evidence="10">Zona pellucida</location>
    </subcellularLocation>
</comment>
<dbReference type="EMBL" id="JABVXQ010000006">
    <property type="protein sequence ID" value="KAF6107230.1"/>
    <property type="molecule type" value="Genomic_DNA"/>
</dbReference>
<evidence type="ECO:0000256" key="10">
    <source>
        <dbReference type="ARBA" id="ARBA00024183"/>
    </source>
</evidence>
<gene>
    <name evidence="14" type="ORF">HJG60_021018</name>
</gene>
<evidence type="ECO:0000256" key="4">
    <source>
        <dbReference type="ARBA" id="ARBA00022685"/>
    </source>
</evidence>
<sequence>MVALDDGARLPSPTHYQRFTVATFVFLDSGSQRALRGPVYFFCSASACSPTGLETCSTTCGSRTTRQRRSSSPHRDDTAEPQDLVSSPGPVGFVDSYRKETTLGPSGSTRNSDPRPLLWVVLPLAAAALVLGIGVSVGLRQAQARRLQGMREGERAQ</sequence>